<evidence type="ECO:0000256" key="3">
    <source>
        <dbReference type="PROSITE-ProRule" id="PRU00221"/>
    </source>
</evidence>
<dbReference type="Proteomes" id="UP001596052">
    <property type="component" value="Unassembled WGS sequence"/>
</dbReference>
<reference evidence="6" key="1">
    <citation type="journal article" date="2019" name="Int. J. Syst. Evol. Microbiol.">
        <title>The Global Catalogue of Microorganisms (GCM) 10K type strain sequencing project: providing services to taxonomists for standard genome sequencing and annotation.</title>
        <authorList>
            <consortium name="The Broad Institute Genomics Platform"/>
            <consortium name="The Broad Institute Genome Sequencing Center for Infectious Disease"/>
            <person name="Wu L."/>
            <person name="Ma J."/>
        </authorList>
    </citation>
    <scope>NUCLEOTIDE SEQUENCE [LARGE SCALE GENOMIC DNA]</scope>
    <source>
        <strain evidence="6">CGMCC 4.1469</strain>
    </source>
</reference>
<dbReference type="PROSITE" id="PS50082">
    <property type="entry name" value="WD_REPEATS_2"/>
    <property type="match status" value="4"/>
</dbReference>
<dbReference type="EMBL" id="JBHSMQ010000013">
    <property type="protein sequence ID" value="MFC5457814.1"/>
    <property type="molecule type" value="Genomic_DNA"/>
</dbReference>
<feature type="compositionally biased region" description="Low complexity" evidence="4">
    <location>
        <begin position="199"/>
        <end position="213"/>
    </location>
</feature>
<dbReference type="CDD" id="cd00200">
    <property type="entry name" value="WD40"/>
    <property type="match status" value="1"/>
</dbReference>
<dbReference type="PROSITE" id="PS50294">
    <property type="entry name" value="WD_REPEATS_REGION"/>
    <property type="match status" value="3"/>
</dbReference>
<comment type="caution">
    <text evidence="5">The sequence shown here is derived from an EMBL/GenBank/DDBJ whole genome shotgun (WGS) entry which is preliminary data.</text>
</comment>
<dbReference type="SMART" id="SM00320">
    <property type="entry name" value="WD40"/>
    <property type="match status" value="5"/>
</dbReference>
<evidence type="ECO:0000256" key="1">
    <source>
        <dbReference type="ARBA" id="ARBA00022574"/>
    </source>
</evidence>
<dbReference type="InterPro" id="IPR001680">
    <property type="entry name" value="WD40_rpt"/>
</dbReference>
<dbReference type="PRINTS" id="PR00320">
    <property type="entry name" value="GPROTEINBRPT"/>
</dbReference>
<dbReference type="InterPro" id="IPR019775">
    <property type="entry name" value="WD40_repeat_CS"/>
</dbReference>
<feature type="repeat" description="WD" evidence="3">
    <location>
        <begin position="487"/>
        <end position="522"/>
    </location>
</feature>
<keyword evidence="6" id="KW-1185">Reference proteome</keyword>
<dbReference type="Pfam" id="PF00400">
    <property type="entry name" value="WD40"/>
    <property type="match status" value="3"/>
</dbReference>
<dbReference type="InterPro" id="IPR020472">
    <property type="entry name" value="WD40_PAC1"/>
</dbReference>
<organism evidence="5 6">
    <name type="scientific">Prosthecobacter fluviatilis</name>
    <dbReference type="NCBI Taxonomy" id="445931"/>
    <lineage>
        <taxon>Bacteria</taxon>
        <taxon>Pseudomonadati</taxon>
        <taxon>Verrucomicrobiota</taxon>
        <taxon>Verrucomicrobiia</taxon>
        <taxon>Verrucomicrobiales</taxon>
        <taxon>Verrucomicrobiaceae</taxon>
        <taxon>Prosthecobacter</taxon>
    </lineage>
</organism>
<dbReference type="PANTHER" id="PTHR19879">
    <property type="entry name" value="TRANSCRIPTION INITIATION FACTOR TFIID"/>
    <property type="match status" value="1"/>
</dbReference>
<feature type="repeat" description="WD" evidence="3">
    <location>
        <begin position="224"/>
        <end position="265"/>
    </location>
</feature>
<dbReference type="Gene3D" id="2.130.10.10">
    <property type="entry name" value="YVTN repeat-like/Quinoprotein amine dehydrogenase"/>
    <property type="match status" value="2"/>
</dbReference>
<evidence type="ECO:0000256" key="2">
    <source>
        <dbReference type="ARBA" id="ARBA00022737"/>
    </source>
</evidence>
<dbReference type="SUPFAM" id="SSF50998">
    <property type="entry name" value="Quinoprotein alcohol dehydrogenase-like"/>
    <property type="match status" value="1"/>
</dbReference>
<keyword evidence="2" id="KW-0677">Repeat</keyword>
<proteinExistence type="predicted"/>
<dbReference type="InterPro" id="IPR011047">
    <property type="entry name" value="Quinoprotein_ADH-like_sf"/>
</dbReference>
<name>A0ABW0KWR9_9BACT</name>
<feature type="repeat" description="WD" evidence="3">
    <location>
        <begin position="266"/>
        <end position="307"/>
    </location>
</feature>
<feature type="region of interest" description="Disordered" evidence="4">
    <location>
        <begin position="192"/>
        <end position="214"/>
    </location>
</feature>
<dbReference type="RefSeq" id="WP_377171529.1">
    <property type="nucleotide sequence ID" value="NZ_JBHSMQ010000013.1"/>
</dbReference>
<sequence length="522" mass="57001">MSEKKWQIKCPRCQCSTELNSDKLGARHLIGSMAALKDPANARRIMEDYTIACPRCDALMPFEPRSDYRRRKAFAVSRRIERLVTEVEGLTGEERHMLAAAGQMGGVVLQMLETDMPLETLFDSEDKLLAVFAEEIRKTNAEPKRSRAWRWLQETFAIACSDIGERDDLPAAPAGDLEEKRDTFLRSLEELHQEQRPQAATARPEPARSAPAAKTQGSLRFHFKHAHDNNVEAVAISRDGRIGLSVGWNPHVRVWDLETGKELPPLKAEGSFLTSVIFLGDETRVAAAGSGGAVWIWDLASGRVLHCLRKHSFTVFSLAASADGRLLISGSGDGTVRLWDTVKGSHLRKFGGLFGKTHNGCVAAVTLSLDGVWALTGGGECADTVKVWDTRNGELAKTAHFPARALKSITFMSVRWKALVQSGCKLHVLDVTEGTIIGSLASSEDDYYTAFHLAAEGQWAVGASGAEVCVIEAGAGPEGRIRQRLRGHEQGRSIYACAITPSGRRVISGGDDLSVMVWDTGL</sequence>
<keyword evidence="1 3" id="KW-0853">WD repeat</keyword>
<gene>
    <name evidence="5" type="ORF">ACFQDI_23295</name>
</gene>
<dbReference type="PROSITE" id="PS00678">
    <property type="entry name" value="WD_REPEATS_1"/>
    <property type="match status" value="1"/>
</dbReference>
<evidence type="ECO:0000313" key="5">
    <source>
        <dbReference type="EMBL" id="MFC5457814.1"/>
    </source>
</evidence>
<evidence type="ECO:0000256" key="4">
    <source>
        <dbReference type="SAM" id="MobiDB-lite"/>
    </source>
</evidence>
<feature type="repeat" description="WD" evidence="3">
    <location>
        <begin position="308"/>
        <end position="349"/>
    </location>
</feature>
<dbReference type="PANTHER" id="PTHR19879:SF9">
    <property type="entry name" value="TRANSCRIPTION INITIATION FACTOR TFIID SUBUNIT 5"/>
    <property type="match status" value="1"/>
</dbReference>
<protein>
    <submittedName>
        <fullName evidence="5">WD40 repeat domain-containing protein</fullName>
    </submittedName>
</protein>
<dbReference type="InterPro" id="IPR015943">
    <property type="entry name" value="WD40/YVTN_repeat-like_dom_sf"/>
</dbReference>
<evidence type="ECO:0000313" key="6">
    <source>
        <dbReference type="Proteomes" id="UP001596052"/>
    </source>
</evidence>
<accession>A0ABW0KWR9</accession>